<dbReference type="InterPro" id="IPR014729">
    <property type="entry name" value="Rossmann-like_a/b/a_fold"/>
</dbReference>
<evidence type="ECO:0000259" key="8">
    <source>
        <dbReference type="PROSITE" id="PS51278"/>
    </source>
</evidence>
<dbReference type="SUPFAM" id="SSF56235">
    <property type="entry name" value="N-terminal nucleophile aminohydrolases (Ntn hydrolases)"/>
    <property type="match status" value="1"/>
</dbReference>
<keyword evidence="5" id="KW-0067">ATP-binding</keyword>
<organism evidence="9 10">
    <name type="scientific">Kiloniella antarctica</name>
    <dbReference type="NCBI Taxonomy" id="1550907"/>
    <lineage>
        <taxon>Bacteria</taxon>
        <taxon>Pseudomonadati</taxon>
        <taxon>Pseudomonadota</taxon>
        <taxon>Alphaproteobacteria</taxon>
        <taxon>Rhodospirillales</taxon>
        <taxon>Kiloniellaceae</taxon>
        <taxon>Kiloniella</taxon>
    </lineage>
</organism>
<dbReference type="Gene3D" id="3.60.20.10">
    <property type="entry name" value="Glutamine Phosphoribosylpyrophosphate, subunit 1, domain 1"/>
    <property type="match status" value="1"/>
</dbReference>
<protein>
    <recommendedName>
        <fullName evidence="3">asparagine synthase (glutamine-hydrolyzing)</fullName>
        <ecNumber evidence="3">6.3.5.4</ecNumber>
    </recommendedName>
</protein>
<dbReference type="PANTHER" id="PTHR43284">
    <property type="entry name" value="ASPARAGINE SYNTHETASE (GLUTAMINE-HYDROLYZING)"/>
    <property type="match status" value="1"/>
</dbReference>
<dbReference type="GO" id="GO:0004066">
    <property type="term" value="F:asparagine synthase (glutamine-hydrolyzing) activity"/>
    <property type="evidence" value="ECO:0007669"/>
    <property type="project" value="UniProtKB-EC"/>
</dbReference>
<evidence type="ECO:0000256" key="7">
    <source>
        <dbReference type="ARBA" id="ARBA00048741"/>
    </source>
</evidence>
<feature type="domain" description="Glutamine amidotransferase type-2" evidence="8">
    <location>
        <begin position="2"/>
        <end position="219"/>
    </location>
</feature>
<evidence type="ECO:0000256" key="1">
    <source>
        <dbReference type="ARBA" id="ARBA00005187"/>
    </source>
</evidence>
<dbReference type="InterPro" id="IPR029055">
    <property type="entry name" value="Ntn_hydrolases_N"/>
</dbReference>
<name>A0ABW5BL07_9PROT</name>
<keyword evidence="10" id="KW-1185">Reference proteome</keyword>
<dbReference type="InterPro" id="IPR033738">
    <property type="entry name" value="AsnB_N"/>
</dbReference>
<dbReference type="InterPro" id="IPR006426">
    <property type="entry name" value="Asn_synth_AEB"/>
</dbReference>
<keyword evidence="6" id="KW-0315">Glutamine amidotransferase</keyword>
<dbReference type="InterPro" id="IPR051786">
    <property type="entry name" value="ASN_synthetase/amidase"/>
</dbReference>
<dbReference type="CDD" id="cd01991">
    <property type="entry name" value="Asn_synthase_B_C"/>
    <property type="match status" value="1"/>
</dbReference>
<evidence type="ECO:0000256" key="6">
    <source>
        <dbReference type="ARBA" id="ARBA00022962"/>
    </source>
</evidence>
<reference evidence="10" key="1">
    <citation type="journal article" date="2019" name="Int. J. Syst. Evol. Microbiol.">
        <title>The Global Catalogue of Microorganisms (GCM) 10K type strain sequencing project: providing services to taxonomists for standard genome sequencing and annotation.</title>
        <authorList>
            <consortium name="The Broad Institute Genomics Platform"/>
            <consortium name="The Broad Institute Genome Sequencing Center for Infectious Disease"/>
            <person name="Wu L."/>
            <person name="Ma J."/>
        </authorList>
    </citation>
    <scope>NUCLEOTIDE SEQUENCE [LARGE SCALE GENOMIC DNA]</scope>
    <source>
        <strain evidence="10">CGMCC 4.7192</strain>
    </source>
</reference>
<dbReference type="InterPro" id="IPR017932">
    <property type="entry name" value="GATase_2_dom"/>
</dbReference>
<dbReference type="NCBIfam" id="TIGR01536">
    <property type="entry name" value="asn_synth_AEB"/>
    <property type="match status" value="1"/>
</dbReference>
<evidence type="ECO:0000256" key="4">
    <source>
        <dbReference type="ARBA" id="ARBA00022741"/>
    </source>
</evidence>
<evidence type="ECO:0000313" key="10">
    <source>
        <dbReference type="Proteomes" id="UP001597294"/>
    </source>
</evidence>
<comment type="caution">
    <text evidence="9">The sequence shown here is derived from an EMBL/GenBank/DDBJ whole genome shotgun (WGS) entry which is preliminary data.</text>
</comment>
<gene>
    <name evidence="9" type="primary">asnB</name>
    <name evidence="9" type="ORF">ACFSKO_14445</name>
</gene>
<keyword evidence="9" id="KW-0436">Ligase</keyword>
<comment type="catalytic activity">
    <reaction evidence="7">
        <text>L-aspartate + L-glutamine + ATP + H2O = L-asparagine + L-glutamate + AMP + diphosphate + H(+)</text>
        <dbReference type="Rhea" id="RHEA:12228"/>
        <dbReference type="ChEBI" id="CHEBI:15377"/>
        <dbReference type="ChEBI" id="CHEBI:15378"/>
        <dbReference type="ChEBI" id="CHEBI:29985"/>
        <dbReference type="ChEBI" id="CHEBI:29991"/>
        <dbReference type="ChEBI" id="CHEBI:30616"/>
        <dbReference type="ChEBI" id="CHEBI:33019"/>
        <dbReference type="ChEBI" id="CHEBI:58048"/>
        <dbReference type="ChEBI" id="CHEBI:58359"/>
        <dbReference type="ChEBI" id="CHEBI:456215"/>
        <dbReference type="EC" id="6.3.5.4"/>
    </reaction>
</comment>
<comment type="similarity">
    <text evidence="2">Belongs to the asparagine synthetase family.</text>
</comment>
<dbReference type="RefSeq" id="WP_380252847.1">
    <property type="nucleotide sequence ID" value="NZ_JBHUII010000007.1"/>
</dbReference>
<accession>A0ABW5BL07</accession>
<dbReference type="InterPro" id="IPR001962">
    <property type="entry name" value="Asn_synthase"/>
</dbReference>
<evidence type="ECO:0000256" key="2">
    <source>
        <dbReference type="ARBA" id="ARBA00005752"/>
    </source>
</evidence>
<keyword evidence="4" id="KW-0547">Nucleotide-binding</keyword>
<dbReference type="Pfam" id="PF13522">
    <property type="entry name" value="GATase_6"/>
    <property type="match status" value="1"/>
</dbReference>
<evidence type="ECO:0000256" key="5">
    <source>
        <dbReference type="ARBA" id="ARBA00022840"/>
    </source>
</evidence>
<dbReference type="Proteomes" id="UP001597294">
    <property type="component" value="Unassembled WGS sequence"/>
</dbReference>
<dbReference type="EMBL" id="JBHUII010000007">
    <property type="protein sequence ID" value="MFD2206828.1"/>
    <property type="molecule type" value="Genomic_DNA"/>
</dbReference>
<dbReference type="Pfam" id="PF00733">
    <property type="entry name" value="Asn_synthase"/>
    <property type="match status" value="1"/>
</dbReference>
<sequence>MCGIAGFIDCKASDIQKRESIAHSMGKAMYRRGPDGGDIWMSPDHGVAFSHRRLSIIDLSSAGQQPMTSSCGRFVLVYNGEIYNAADIRPKIIAQKGTNFKGHSDTEVLLEAIATWGLEDTLEQLIGMFVFALWDKREKRLILCRDRLGIKPLYWSYNNGSLIFGSILKALKIHPNCPNQIDHDSVASYLRFNYIPAPQSIYKGVNKLLPGQLLTFDLEGDRTPHLSTYWNLEDVVSRGQQTLFSGSDEDAINTLENLLEDAVGKRMISDVPLGAFLSGGIDSSTVAALMQKQSSSPINTFSIGFEDQDYNEAQHAAEVSRHLGTNHTELYVTPTEAREVIPHLPDIYDEPFADSSQIPTYLVSQLTRKHVTVALSGDGGDELFGGYRRHITAHQYGDRINNIPNALRNLSSCVIRSLSPQTWNKLFQIIPASHRPSHPGDTLYKLASVLGENSDAYYLTLVSNWQNPGNLLLKGREHKGLIWNSELKKSIPNAVDRMQYLDTLTYLPDDILTKVDRASMAASLEARVPILDHRIVELSWSLPQHMKIRDGQGKWILRKILDKHVPKHLTDRPKMGFGVPIDSWLRGPLNGWASDLLSPSTFKEQGLFEPESIQQKLKEHMAGSHNWQHQLWNVLMLQSWLESN</sequence>
<dbReference type="SUPFAM" id="SSF52402">
    <property type="entry name" value="Adenine nucleotide alpha hydrolases-like"/>
    <property type="match status" value="1"/>
</dbReference>
<dbReference type="PANTHER" id="PTHR43284:SF1">
    <property type="entry name" value="ASPARAGINE SYNTHETASE"/>
    <property type="match status" value="1"/>
</dbReference>
<dbReference type="CDD" id="cd00712">
    <property type="entry name" value="AsnB"/>
    <property type="match status" value="1"/>
</dbReference>
<dbReference type="PIRSF" id="PIRSF001589">
    <property type="entry name" value="Asn_synthetase_glu-h"/>
    <property type="match status" value="1"/>
</dbReference>
<dbReference type="EC" id="6.3.5.4" evidence="3"/>
<dbReference type="PROSITE" id="PS51278">
    <property type="entry name" value="GATASE_TYPE_2"/>
    <property type="match status" value="1"/>
</dbReference>
<evidence type="ECO:0000256" key="3">
    <source>
        <dbReference type="ARBA" id="ARBA00012737"/>
    </source>
</evidence>
<proteinExistence type="inferred from homology"/>
<comment type="pathway">
    <text evidence="1">Amino-acid biosynthesis; L-asparagine biosynthesis; L-asparagine from L-aspartate (L-Gln route): step 1/1.</text>
</comment>
<dbReference type="Gene3D" id="3.40.50.620">
    <property type="entry name" value="HUPs"/>
    <property type="match status" value="1"/>
</dbReference>
<evidence type="ECO:0000313" key="9">
    <source>
        <dbReference type="EMBL" id="MFD2206828.1"/>
    </source>
</evidence>